<evidence type="ECO:0000313" key="3">
    <source>
        <dbReference type="Proteomes" id="UP001578633"/>
    </source>
</evidence>
<dbReference type="RefSeq" id="XP_069304428.1">
    <property type="nucleotide sequence ID" value="XM_069453830.1"/>
</dbReference>
<gene>
    <name evidence="2" type="ORF">ACET3X_007265</name>
</gene>
<protein>
    <submittedName>
        <fullName evidence="2">Uncharacterized protein</fullName>
    </submittedName>
</protein>
<dbReference type="GeneID" id="96087587"/>
<evidence type="ECO:0000313" key="2">
    <source>
        <dbReference type="EMBL" id="KAL1793844.1"/>
    </source>
</evidence>
<name>A0ABR3UDE2_9PLEO</name>
<feature type="compositionally biased region" description="Polar residues" evidence="1">
    <location>
        <begin position="12"/>
        <end position="22"/>
    </location>
</feature>
<accession>A0ABR3UDE2</accession>
<organism evidence="2 3">
    <name type="scientific">Alternaria dauci</name>
    <dbReference type="NCBI Taxonomy" id="48095"/>
    <lineage>
        <taxon>Eukaryota</taxon>
        <taxon>Fungi</taxon>
        <taxon>Dikarya</taxon>
        <taxon>Ascomycota</taxon>
        <taxon>Pezizomycotina</taxon>
        <taxon>Dothideomycetes</taxon>
        <taxon>Pleosporomycetidae</taxon>
        <taxon>Pleosporales</taxon>
        <taxon>Pleosporineae</taxon>
        <taxon>Pleosporaceae</taxon>
        <taxon>Alternaria</taxon>
        <taxon>Alternaria sect. Porri</taxon>
    </lineage>
</organism>
<feature type="region of interest" description="Disordered" evidence="1">
    <location>
        <begin position="1"/>
        <end position="70"/>
    </location>
</feature>
<proteinExistence type="predicted"/>
<dbReference type="EMBL" id="JBHGVX010000007">
    <property type="protein sequence ID" value="KAL1793844.1"/>
    <property type="molecule type" value="Genomic_DNA"/>
</dbReference>
<comment type="caution">
    <text evidence="2">The sequence shown here is derived from an EMBL/GenBank/DDBJ whole genome shotgun (WGS) entry which is preliminary data.</text>
</comment>
<evidence type="ECO:0000256" key="1">
    <source>
        <dbReference type="SAM" id="MobiDB-lite"/>
    </source>
</evidence>
<keyword evidence="3" id="KW-1185">Reference proteome</keyword>
<reference evidence="2 3" key="1">
    <citation type="submission" date="2024-09" db="EMBL/GenBank/DDBJ databases">
        <title>T2T genomes of carrot and Alternaria dauci and their utility for understanding host-pathogen interaction during carrot leaf blight disease.</title>
        <authorList>
            <person name="Liu W."/>
            <person name="Xu S."/>
            <person name="Ou C."/>
            <person name="Liu X."/>
            <person name="Zhuang F."/>
            <person name="Deng X.W."/>
        </authorList>
    </citation>
    <scope>NUCLEOTIDE SEQUENCE [LARGE SCALE GENOMIC DNA]</scope>
    <source>
        <strain evidence="2 3">A2016</strain>
    </source>
</reference>
<sequence>MVARVWPCRAPTKNSVPRTPSNYAREEQKVATKTSKQLKGPNGRPDLKRRRNADKAVDLQATTKKQHKSITSVPADSIPLTAERRSAALNAFTTTDTPMTAQEVLDFQAIQVEKYQNKEPPTIATINAARDWATKAHTSPFCTPAFDEYRYLSRIGSNQGAASHAVKMKQGTLKKIGQDVNGDDSDVEVSTKWGKYEMSASDALFVSFRHTATINKAMGKPVSTHS</sequence>
<dbReference type="Proteomes" id="UP001578633">
    <property type="component" value="Chromosome 7"/>
</dbReference>